<gene>
    <name evidence="2" type="ORF">Pth03_78210</name>
</gene>
<evidence type="ECO:0000313" key="2">
    <source>
        <dbReference type="EMBL" id="GII59432.1"/>
    </source>
</evidence>
<name>A0A8J4DG74_9ACTN</name>
<sequence length="301" mass="32793">MARHLTHRADERGRLAELPAVMASYAAVHQVGIRTAWSDFRRLRELGYVRQTAAPCPGRAARYTLAVPADLPPELPRTLSTTVREEIDPAVDRARSRQTRVTMDAALSECEVIRHGSATGPKIAASFGCGRLHTSPYTREGSPPSPPEHVPRSRPGPRQARFGGVSDEEKSQALYIVKTCGPFWERQRGPGRGLPSSQVAEVAHLTALLLRHVPPSEAVELLTEQVASAEDLAAVVRFRIGRQLAAARRQVRVEVDEDGRGYAAMLQARGTQAAALLDQSTDSRQATRQALAAVRARVAAR</sequence>
<dbReference type="EMBL" id="BOOR01000085">
    <property type="protein sequence ID" value="GII59432.1"/>
    <property type="molecule type" value="Genomic_DNA"/>
</dbReference>
<dbReference type="Proteomes" id="UP000605992">
    <property type="component" value="Unassembled WGS sequence"/>
</dbReference>
<keyword evidence="3" id="KW-1185">Reference proteome</keyword>
<accession>A0A8J4DG74</accession>
<evidence type="ECO:0000256" key="1">
    <source>
        <dbReference type="SAM" id="MobiDB-lite"/>
    </source>
</evidence>
<feature type="region of interest" description="Disordered" evidence="1">
    <location>
        <begin position="134"/>
        <end position="168"/>
    </location>
</feature>
<proteinExistence type="predicted"/>
<comment type="caution">
    <text evidence="2">The sequence shown here is derived from an EMBL/GenBank/DDBJ whole genome shotgun (WGS) entry which is preliminary data.</text>
</comment>
<protein>
    <submittedName>
        <fullName evidence="2">Uncharacterized protein</fullName>
    </submittedName>
</protein>
<evidence type="ECO:0000313" key="3">
    <source>
        <dbReference type="Proteomes" id="UP000605992"/>
    </source>
</evidence>
<organism evidence="2 3">
    <name type="scientific">Planotetraspora thailandica</name>
    <dbReference type="NCBI Taxonomy" id="487172"/>
    <lineage>
        <taxon>Bacteria</taxon>
        <taxon>Bacillati</taxon>
        <taxon>Actinomycetota</taxon>
        <taxon>Actinomycetes</taxon>
        <taxon>Streptosporangiales</taxon>
        <taxon>Streptosporangiaceae</taxon>
        <taxon>Planotetraspora</taxon>
    </lineage>
</organism>
<dbReference type="AlphaFoldDB" id="A0A8J4DG74"/>
<reference evidence="2" key="1">
    <citation type="submission" date="2021-01" db="EMBL/GenBank/DDBJ databases">
        <title>Whole genome shotgun sequence of Planotetraspora thailandica NBRC 104271.</title>
        <authorList>
            <person name="Komaki H."/>
            <person name="Tamura T."/>
        </authorList>
    </citation>
    <scope>NUCLEOTIDE SEQUENCE</scope>
    <source>
        <strain evidence="2">NBRC 104271</strain>
    </source>
</reference>